<organism evidence="10 11">
    <name type="scientific">Stanieria cyanosphaera (strain ATCC 29371 / PCC 7437)</name>
    <dbReference type="NCBI Taxonomy" id="111780"/>
    <lineage>
        <taxon>Bacteria</taxon>
        <taxon>Bacillati</taxon>
        <taxon>Cyanobacteriota</taxon>
        <taxon>Cyanophyceae</taxon>
        <taxon>Pleurocapsales</taxon>
        <taxon>Dermocarpellaceae</taxon>
        <taxon>Stanieria</taxon>
    </lineage>
</organism>
<evidence type="ECO:0000256" key="5">
    <source>
        <dbReference type="ARBA" id="ARBA00022842"/>
    </source>
</evidence>
<evidence type="ECO:0000313" key="11">
    <source>
        <dbReference type="Proteomes" id="UP000010473"/>
    </source>
</evidence>
<keyword evidence="6 7" id="KW-0315">Glutamine amidotransferase</keyword>
<comment type="pathway">
    <text evidence="7">Cofactor biosynthesis; adenosylcobalamin biosynthesis; cob(II)yrinate a,c-diamide from sirohydrochlorin (anaerobic route): step 10/10.</text>
</comment>
<dbReference type="KEGG" id="scs:Sta7437_3428"/>
<dbReference type="InterPro" id="IPR004484">
    <property type="entry name" value="CbiA/CobB_synth"/>
</dbReference>
<proteinExistence type="inferred from homology"/>
<evidence type="ECO:0000259" key="9">
    <source>
        <dbReference type="Pfam" id="PF07685"/>
    </source>
</evidence>
<dbReference type="GO" id="GO:0005524">
    <property type="term" value="F:ATP binding"/>
    <property type="evidence" value="ECO:0007669"/>
    <property type="project" value="UniProtKB-UniRule"/>
</dbReference>
<dbReference type="Gene3D" id="3.40.50.880">
    <property type="match status" value="1"/>
</dbReference>
<dbReference type="CDD" id="cd03130">
    <property type="entry name" value="GATase1_CobB"/>
    <property type="match status" value="1"/>
</dbReference>
<feature type="domain" description="CobB/CobQ-like glutamine amidotransferase" evidence="9">
    <location>
        <begin position="255"/>
        <end position="447"/>
    </location>
</feature>
<comment type="catalytic activity">
    <reaction evidence="7">
        <text>cob(II)yrinate + 2 L-glutamine + 2 ATP + 2 H2O = cob(II)yrinate a,c diamide + 2 L-glutamate + 2 ADP + 2 phosphate + 2 H(+)</text>
        <dbReference type="Rhea" id="RHEA:26289"/>
        <dbReference type="ChEBI" id="CHEBI:15377"/>
        <dbReference type="ChEBI" id="CHEBI:15378"/>
        <dbReference type="ChEBI" id="CHEBI:29985"/>
        <dbReference type="ChEBI" id="CHEBI:30616"/>
        <dbReference type="ChEBI" id="CHEBI:43474"/>
        <dbReference type="ChEBI" id="CHEBI:58359"/>
        <dbReference type="ChEBI" id="CHEBI:58537"/>
        <dbReference type="ChEBI" id="CHEBI:58894"/>
        <dbReference type="ChEBI" id="CHEBI:456216"/>
        <dbReference type="EC" id="6.3.5.11"/>
    </reaction>
</comment>
<accession>K9XXU9</accession>
<keyword evidence="2 7" id="KW-0436">Ligase</keyword>
<dbReference type="InterPro" id="IPR002586">
    <property type="entry name" value="CobQ/CobB/MinD/ParA_Nub-bd_dom"/>
</dbReference>
<keyword evidence="3 7" id="KW-0547">Nucleotide-binding</keyword>
<dbReference type="Gene3D" id="3.40.50.300">
    <property type="entry name" value="P-loop containing nucleotide triphosphate hydrolases"/>
    <property type="match status" value="1"/>
</dbReference>
<dbReference type="EC" id="6.3.5.11" evidence="7"/>
<comment type="domain">
    <text evidence="7">Comprises of two domains. The C-terminal domain contains the binding site for glutamine and catalyzes the hydrolysis of this substrate to glutamate and ammonia. The N-terminal domain is anticipated to bind ATP and cobyrinate and catalyzes the ultimate synthesis of the diamide product. The ammonia produced via the glutaminase domain is probably translocated to the adjacent domain via a molecular tunnel, where it reacts with an activated intermediate.</text>
</comment>
<feature type="site" description="Increases nucleophilicity of active site Cys" evidence="7">
    <location>
        <position position="440"/>
    </location>
</feature>
<name>K9XXU9_STAC7</name>
<feature type="domain" description="CobQ/CobB/MinD/ParA nucleotide binding" evidence="8">
    <location>
        <begin position="3"/>
        <end position="200"/>
    </location>
</feature>
<evidence type="ECO:0000256" key="6">
    <source>
        <dbReference type="ARBA" id="ARBA00022962"/>
    </source>
</evidence>
<keyword evidence="4 7" id="KW-0067">ATP-binding</keyword>
<dbReference type="SUPFAM" id="SSF52540">
    <property type="entry name" value="P-loop containing nucleoside triphosphate hydrolases"/>
    <property type="match status" value="1"/>
</dbReference>
<dbReference type="RefSeq" id="WP_015194593.1">
    <property type="nucleotide sequence ID" value="NC_019748.1"/>
</dbReference>
<dbReference type="HAMAP" id="MF_00027">
    <property type="entry name" value="CobB_CbiA"/>
    <property type="match status" value="1"/>
</dbReference>
<dbReference type="GO" id="GO:0042242">
    <property type="term" value="F:cobyrinic acid a,c-diamide synthase activity"/>
    <property type="evidence" value="ECO:0007669"/>
    <property type="project" value="UniProtKB-UniRule"/>
</dbReference>
<feature type="active site" description="Nucleophile" evidence="7">
    <location>
        <position position="338"/>
    </location>
</feature>
<comment type="miscellaneous">
    <text evidence="7">The a and c carboxylates of cobyrinate are activated for nucleophilic attack via formation of a phosphorylated intermediate by ATP. CbiA catalyzes first the amidation of the c-carboxylate, and then that of the a-carboxylate.</text>
</comment>
<keyword evidence="7" id="KW-0169">Cobalamin biosynthesis</keyword>
<dbReference type="UniPathway" id="UPA00148">
    <property type="reaction ID" value="UER00231"/>
</dbReference>
<dbReference type="Proteomes" id="UP000010473">
    <property type="component" value="Chromosome"/>
</dbReference>
<evidence type="ECO:0000256" key="3">
    <source>
        <dbReference type="ARBA" id="ARBA00022741"/>
    </source>
</evidence>
<dbReference type="NCBIfam" id="NF002204">
    <property type="entry name" value="PRK01077.1"/>
    <property type="match status" value="1"/>
</dbReference>
<dbReference type="InterPro" id="IPR027417">
    <property type="entry name" value="P-loop_NTPase"/>
</dbReference>
<dbReference type="PATRIC" id="fig|111780.3.peg.3553"/>
<dbReference type="PANTHER" id="PTHR43873">
    <property type="entry name" value="COBYRINATE A,C-DIAMIDE SYNTHASE"/>
    <property type="match status" value="1"/>
</dbReference>
<dbReference type="Pfam" id="PF01656">
    <property type="entry name" value="CbiA"/>
    <property type="match status" value="1"/>
</dbReference>
<evidence type="ECO:0000256" key="4">
    <source>
        <dbReference type="ARBA" id="ARBA00022840"/>
    </source>
</evidence>
<dbReference type="InterPro" id="IPR011698">
    <property type="entry name" value="GATase_3"/>
</dbReference>
<sequence>MTVVIAGDRSGVGKTTITLAMLAYLSQPGKKIQAFKVGPDYIDPMFHQAVTGKPSRNLDPILTSETYVQSCFTRHCQDADYVVVEGVMGLFDGIARKQRGNGAEEKWRFNDYGSTAHIARLLDLPILLVLDCSRLSTSIAAIVHGYRTLDPKLKIAGVILNRVASDRHLELLKQALTAISIPILGVVRRQDQITIPDRHLGLIPTEELQQLNQIFDRLAHLAKTSFNWHHLLLLLSPSASVPLPSSPLPLSPKAKIAVARDRAFNFYYQDNFDILSQLGAELIFWSPLEDENLPKDIQGFYFGGGFPEVFAEQLSANQIIIQQVHQAIKSGLPTYAECGGLMYLCQQLIDFEQKAWQMVGIIPSHTIMSDRLILGYRQATALQDSPLIFKNQTIEGHEFHRSQITSSAAEPLWHLRGYHSQNQRVMEGFKIFQLHASYLHLHFGENKFLAQNFIQCCSNQKN</sequence>
<dbReference type="NCBIfam" id="TIGR00379">
    <property type="entry name" value="cobB"/>
    <property type="match status" value="1"/>
</dbReference>
<comment type="similarity">
    <text evidence="7">Belongs to the CobB/CbiA family.</text>
</comment>
<dbReference type="PANTHER" id="PTHR43873:SF1">
    <property type="entry name" value="COBYRINATE A,C-DIAMIDE SYNTHASE"/>
    <property type="match status" value="1"/>
</dbReference>
<protein>
    <recommendedName>
        <fullName evidence="7">Cobyrinate a,c-diamide synthase</fullName>
        <ecNumber evidence="7">6.3.5.11</ecNumber>
    </recommendedName>
    <alternativeName>
        <fullName evidence="7">Cobyrinic acid a,c-diamide synthetase</fullName>
    </alternativeName>
</protein>
<dbReference type="EMBL" id="CP003653">
    <property type="protein sequence ID" value="AFZ36931.1"/>
    <property type="molecule type" value="Genomic_DNA"/>
</dbReference>
<dbReference type="AlphaFoldDB" id="K9XXU9"/>
<comment type="cofactor">
    <cofactor evidence="1 7">
        <name>Mg(2+)</name>
        <dbReference type="ChEBI" id="CHEBI:18420"/>
    </cofactor>
</comment>
<dbReference type="eggNOG" id="COG1797">
    <property type="taxonomic scope" value="Bacteria"/>
</dbReference>
<dbReference type="CDD" id="cd05388">
    <property type="entry name" value="CobB_N"/>
    <property type="match status" value="1"/>
</dbReference>
<dbReference type="OrthoDB" id="9764035at2"/>
<dbReference type="InterPro" id="IPR029062">
    <property type="entry name" value="Class_I_gatase-like"/>
</dbReference>
<dbReference type="SUPFAM" id="SSF52317">
    <property type="entry name" value="Class I glutamine amidotransferase-like"/>
    <property type="match status" value="1"/>
</dbReference>
<evidence type="ECO:0000259" key="8">
    <source>
        <dbReference type="Pfam" id="PF01656"/>
    </source>
</evidence>
<dbReference type="Pfam" id="PF07685">
    <property type="entry name" value="GATase_3"/>
    <property type="match status" value="1"/>
</dbReference>
<evidence type="ECO:0000256" key="1">
    <source>
        <dbReference type="ARBA" id="ARBA00001946"/>
    </source>
</evidence>
<keyword evidence="5 7" id="KW-0460">Magnesium</keyword>
<evidence type="ECO:0000256" key="2">
    <source>
        <dbReference type="ARBA" id="ARBA00022598"/>
    </source>
</evidence>
<comment type="function">
    <text evidence="7">Catalyzes the ATP-dependent amidation of the two carboxylate groups at positions a and c of cobyrinate, using either L-glutamine or ammonia as the nitrogen source.</text>
</comment>
<evidence type="ECO:0000256" key="7">
    <source>
        <dbReference type="HAMAP-Rule" id="MF_00027"/>
    </source>
</evidence>
<gene>
    <name evidence="7" type="primary">cbiA</name>
    <name evidence="10" type="ordered locus">Sta7437_3428</name>
</gene>
<keyword evidence="11" id="KW-1185">Reference proteome</keyword>
<dbReference type="STRING" id="111780.Sta7437_3428"/>
<evidence type="ECO:0000313" key="10">
    <source>
        <dbReference type="EMBL" id="AFZ36931.1"/>
    </source>
</evidence>
<dbReference type="HOGENOM" id="CLU_022752_2_0_3"/>
<dbReference type="GO" id="GO:0009236">
    <property type="term" value="P:cobalamin biosynthetic process"/>
    <property type="evidence" value="ECO:0007669"/>
    <property type="project" value="UniProtKB-UniRule"/>
</dbReference>
<dbReference type="PROSITE" id="PS51274">
    <property type="entry name" value="GATASE_COBBQ"/>
    <property type="match status" value="1"/>
</dbReference>
<reference evidence="11" key="1">
    <citation type="journal article" date="2013" name="Proc. Natl. Acad. Sci. U.S.A.">
        <title>Improving the coverage of the cyanobacterial phylum using diversity-driven genome sequencing.</title>
        <authorList>
            <person name="Shih P.M."/>
            <person name="Wu D."/>
            <person name="Latifi A."/>
            <person name="Axen S.D."/>
            <person name="Fewer D.P."/>
            <person name="Talla E."/>
            <person name="Calteau A."/>
            <person name="Cai F."/>
            <person name="Tandeau de Marsac N."/>
            <person name="Rippka R."/>
            <person name="Herdman M."/>
            <person name="Sivonen K."/>
            <person name="Coursin T."/>
            <person name="Laurent T."/>
            <person name="Goodwin L."/>
            <person name="Nolan M."/>
            <person name="Davenport K.W."/>
            <person name="Han C.S."/>
            <person name="Rubin E.M."/>
            <person name="Eisen J.A."/>
            <person name="Woyke T."/>
            <person name="Gugger M."/>
            <person name="Kerfeld C.A."/>
        </authorList>
    </citation>
    <scope>NUCLEOTIDE SEQUENCE [LARGE SCALE GENOMIC DNA]</scope>
    <source>
        <strain evidence="11">ATCC 29371 / PCC 7437</strain>
    </source>
</reference>